<accession>A0ACC3MMJ9</accession>
<evidence type="ECO:0000313" key="1">
    <source>
        <dbReference type="EMBL" id="KAK3699199.1"/>
    </source>
</evidence>
<protein>
    <submittedName>
        <fullName evidence="1">Uncharacterized protein</fullName>
    </submittedName>
</protein>
<reference evidence="1" key="1">
    <citation type="submission" date="2023-07" db="EMBL/GenBank/DDBJ databases">
        <title>Black Yeasts Isolated from many extreme environments.</title>
        <authorList>
            <person name="Coleine C."/>
            <person name="Stajich J.E."/>
            <person name="Selbmann L."/>
        </authorList>
    </citation>
    <scope>NUCLEOTIDE SEQUENCE</scope>
    <source>
        <strain evidence="1">CCFEE 5714</strain>
    </source>
</reference>
<organism evidence="1 2">
    <name type="scientific">Vermiconidia calcicola</name>
    <dbReference type="NCBI Taxonomy" id="1690605"/>
    <lineage>
        <taxon>Eukaryota</taxon>
        <taxon>Fungi</taxon>
        <taxon>Dikarya</taxon>
        <taxon>Ascomycota</taxon>
        <taxon>Pezizomycotina</taxon>
        <taxon>Dothideomycetes</taxon>
        <taxon>Dothideomycetidae</taxon>
        <taxon>Mycosphaerellales</taxon>
        <taxon>Extremaceae</taxon>
        <taxon>Vermiconidia</taxon>
    </lineage>
</organism>
<keyword evidence="2" id="KW-1185">Reference proteome</keyword>
<dbReference type="Proteomes" id="UP001281147">
    <property type="component" value="Unassembled WGS sequence"/>
</dbReference>
<sequence length="455" mass="51418">MDHLQSVTVPYVSSPAYSFTANTHGSMTSRHDSIQAEGVSLNHHNGNKKLCFYWYHYKSCDRDPANPQKSGKSCPYLHSLDPSDVNVKVSGVPRWVHNFACDLQFCTFKGKEWTPRDRVRQDALPASRTIGVVDGQPAVGYALAVADRRQNPMVKKTQSSLKKRKVPFHHYDDPTPLPSKRRKVDYDEISEASEDVQAEAETCFFWYHGRCSRSLDPRNNYHCDYRHDPTDPPTMVQPPPGYKHPALCGLEWCPGDGADEGRRHNRKFEPSVKPSDTHTTQVEAAVGGVKMSDWRDRSSRASEPDKVPEEDKLQTCPKQSPIATDANEGPTCFFWYHGTCRRAPCSMRHELTDPRSMVQPLPGFVRRKHCGLQWCPGDAKHSGSDHDLLAASKLRVLKAESNIESGCESLQEEGRAEHDNEAWYLTGFDEAESQVDWLSDGRAKRHGCVYSTEEM</sequence>
<evidence type="ECO:0000313" key="2">
    <source>
        <dbReference type="Proteomes" id="UP001281147"/>
    </source>
</evidence>
<proteinExistence type="predicted"/>
<name>A0ACC3MMJ9_9PEZI</name>
<gene>
    <name evidence="1" type="ORF">LTR37_016560</name>
</gene>
<dbReference type="EMBL" id="JAUTXU010000200">
    <property type="protein sequence ID" value="KAK3699199.1"/>
    <property type="molecule type" value="Genomic_DNA"/>
</dbReference>
<comment type="caution">
    <text evidence="1">The sequence shown here is derived from an EMBL/GenBank/DDBJ whole genome shotgun (WGS) entry which is preliminary data.</text>
</comment>